<feature type="transmembrane region" description="Helical" evidence="7">
    <location>
        <begin position="283"/>
        <end position="305"/>
    </location>
</feature>
<evidence type="ECO:0000256" key="1">
    <source>
        <dbReference type="ARBA" id="ARBA00004651"/>
    </source>
</evidence>
<gene>
    <name evidence="8" type="ORF">J4573_28450</name>
</gene>
<evidence type="ECO:0000256" key="5">
    <source>
        <dbReference type="ARBA" id="ARBA00023136"/>
    </source>
</evidence>
<evidence type="ECO:0000313" key="8">
    <source>
        <dbReference type="EMBL" id="MBO2451060.1"/>
    </source>
</evidence>
<feature type="transmembrane region" description="Helical" evidence="7">
    <location>
        <begin position="120"/>
        <end position="139"/>
    </location>
</feature>
<dbReference type="InterPro" id="IPR022791">
    <property type="entry name" value="L-PG_synthase/AglD"/>
</dbReference>
<accession>A0A939TCB3</accession>
<organism evidence="8 9">
    <name type="scientific">Actinomadura barringtoniae</name>
    <dbReference type="NCBI Taxonomy" id="1427535"/>
    <lineage>
        <taxon>Bacteria</taxon>
        <taxon>Bacillati</taxon>
        <taxon>Actinomycetota</taxon>
        <taxon>Actinomycetes</taxon>
        <taxon>Streptosporangiales</taxon>
        <taxon>Thermomonosporaceae</taxon>
        <taxon>Actinomadura</taxon>
    </lineage>
</organism>
<proteinExistence type="predicted"/>
<evidence type="ECO:0000256" key="6">
    <source>
        <dbReference type="SAM" id="MobiDB-lite"/>
    </source>
</evidence>
<dbReference type="PANTHER" id="PTHR39087:SF2">
    <property type="entry name" value="UPF0104 MEMBRANE PROTEIN MJ1595"/>
    <property type="match status" value="1"/>
</dbReference>
<feature type="region of interest" description="Disordered" evidence="6">
    <location>
        <begin position="395"/>
        <end position="422"/>
    </location>
</feature>
<keyword evidence="2" id="KW-1003">Cell membrane</keyword>
<comment type="caution">
    <text evidence="8">The sequence shown here is derived from an EMBL/GenBank/DDBJ whole genome shotgun (WGS) entry which is preliminary data.</text>
</comment>
<dbReference type="RefSeq" id="WP_208258965.1">
    <property type="nucleotide sequence ID" value="NZ_JAGEOJ010000012.1"/>
</dbReference>
<dbReference type="Proteomes" id="UP000669179">
    <property type="component" value="Unassembled WGS sequence"/>
</dbReference>
<dbReference type="Pfam" id="PF03706">
    <property type="entry name" value="LPG_synthase_TM"/>
    <property type="match status" value="1"/>
</dbReference>
<evidence type="ECO:0000256" key="3">
    <source>
        <dbReference type="ARBA" id="ARBA00022692"/>
    </source>
</evidence>
<keyword evidence="5 7" id="KW-0472">Membrane</keyword>
<evidence type="ECO:0000313" key="9">
    <source>
        <dbReference type="Proteomes" id="UP000669179"/>
    </source>
</evidence>
<keyword evidence="9" id="KW-1185">Reference proteome</keyword>
<name>A0A939TCB3_9ACTN</name>
<dbReference type="EMBL" id="JAGEOJ010000012">
    <property type="protein sequence ID" value="MBO2451060.1"/>
    <property type="molecule type" value="Genomic_DNA"/>
</dbReference>
<feature type="transmembrane region" description="Helical" evidence="7">
    <location>
        <begin position="346"/>
        <end position="371"/>
    </location>
</feature>
<feature type="compositionally biased region" description="Low complexity" evidence="6">
    <location>
        <begin position="400"/>
        <end position="422"/>
    </location>
</feature>
<feature type="transmembrane region" description="Helical" evidence="7">
    <location>
        <begin position="190"/>
        <end position="215"/>
    </location>
</feature>
<feature type="transmembrane region" description="Helical" evidence="7">
    <location>
        <begin position="317"/>
        <end position="334"/>
    </location>
</feature>
<feature type="transmembrane region" description="Helical" evidence="7">
    <location>
        <begin position="240"/>
        <end position="257"/>
    </location>
</feature>
<keyword evidence="4 7" id="KW-1133">Transmembrane helix</keyword>
<evidence type="ECO:0000256" key="4">
    <source>
        <dbReference type="ARBA" id="ARBA00022989"/>
    </source>
</evidence>
<reference evidence="8" key="1">
    <citation type="submission" date="2021-03" db="EMBL/GenBank/DDBJ databases">
        <authorList>
            <person name="Kanchanasin P."/>
            <person name="Saeng-In P."/>
            <person name="Phongsopitanun W."/>
            <person name="Yuki M."/>
            <person name="Kudo T."/>
            <person name="Ohkuma M."/>
            <person name="Tanasupawat S."/>
        </authorList>
    </citation>
    <scope>NUCLEOTIDE SEQUENCE</scope>
    <source>
        <strain evidence="8">GKU 128</strain>
    </source>
</reference>
<dbReference type="GO" id="GO:0005886">
    <property type="term" value="C:plasma membrane"/>
    <property type="evidence" value="ECO:0007669"/>
    <property type="project" value="UniProtKB-SubCell"/>
</dbReference>
<protein>
    <submittedName>
        <fullName evidence="8">Flippase-like domain-containing protein</fullName>
    </submittedName>
</protein>
<comment type="subcellular location">
    <subcellularLocation>
        <location evidence="1">Cell membrane</location>
        <topology evidence="1">Multi-pass membrane protein</topology>
    </subcellularLocation>
</comment>
<dbReference type="PANTHER" id="PTHR39087">
    <property type="entry name" value="UPF0104 MEMBRANE PROTEIN MJ1595"/>
    <property type="match status" value="1"/>
</dbReference>
<evidence type="ECO:0000256" key="7">
    <source>
        <dbReference type="SAM" id="Phobius"/>
    </source>
</evidence>
<sequence length="434" mass="43645">METIAAGAECAAPVSLTAPDAGAAPRTTAPLARRITPLTHRLTPLAHRLTPLAHRLAPLTRLATGPFTAFTALASLVRARSRWALTALMLVIAVAVTLALTGSASLRAATAAFGTMHWEFVPLLMLLSVLHYVFAAITLRGAAGRRLPLYEATLTQFTAAAANRVTPSGLGAVAVNTRYLVCQGVPLSRAAIAVTAMQVAGFPADLMLMGTVLGIDGGNSRMLDALGAHAAQAADLMPPWPVFAIAGVLLPLALLWGRRAMRSPAVGRTVYGLTELCRRPRDLAITLGASAATTFIMGLAFALSVLAVPGAAGPGDMVPLIGAYLVGAAAGAAIPAPGGLGSTEAALVAALAALGIGAGPAVQAVIIFRAVTFWAPVPVGLLACQTLKKRPALSLDPTSTTPAAATAATAAPEATTAAPAVPVAPAAAPEAAPA</sequence>
<dbReference type="AlphaFoldDB" id="A0A939TCB3"/>
<keyword evidence="3 7" id="KW-0812">Transmembrane</keyword>
<evidence type="ECO:0000256" key="2">
    <source>
        <dbReference type="ARBA" id="ARBA00022475"/>
    </source>
</evidence>
<feature type="transmembrane region" description="Helical" evidence="7">
    <location>
        <begin position="83"/>
        <end position="100"/>
    </location>
</feature>